<sequence length="321" mass="36465">MISWSLESDAQLWLQVLKKELGGELITWQQLVDELFKTYGSTCYQDFFDELTKLQQTSTVKRRVLRINVQACKPTTLSSAIGLARLYEARNQAKRGSPNHARKTINNQPSPNKSSLPVKMLLADEIVEHRVKGFCYNCNEKWGPGHRCKKLFLLEAVEEDEKEQEDDVVITWVDDMPEISIHAMCGSNAPQTMRVMGRIVRQGYKPSSEGKFEMAVVSGEKLSSPGQCKGICMRMQKVTLTVDFYILPLEGYDAVLGAQWLSTLGPIVWDFSKLQMMFKSGDKKVLLQGLKSTHDKLIDGEKFSKKLKKNKEGLDKPIRKQ</sequence>
<gene>
    <name evidence="1" type="ORF">Pint_08072</name>
</gene>
<accession>A0ACC0XXN5</accession>
<dbReference type="EMBL" id="CM047745">
    <property type="protein sequence ID" value="KAJ0025979.1"/>
    <property type="molecule type" value="Genomic_DNA"/>
</dbReference>
<evidence type="ECO:0000313" key="1">
    <source>
        <dbReference type="EMBL" id="KAJ0025979.1"/>
    </source>
</evidence>
<protein>
    <submittedName>
        <fullName evidence="1">Uncharacterized protein</fullName>
    </submittedName>
</protein>
<dbReference type="Proteomes" id="UP001163603">
    <property type="component" value="Chromosome 10"/>
</dbReference>
<evidence type="ECO:0000313" key="2">
    <source>
        <dbReference type="Proteomes" id="UP001163603"/>
    </source>
</evidence>
<name>A0ACC0XXN5_9ROSI</name>
<keyword evidence="2" id="KW-1185">Reference proteome</keyword>
<reference evidence="2" key="1">
    <citation type="journal article" date="2023" name="G3 (Bethesda)">
        <title>Genome assembly and association tests identify interacting loci associated with vigor, precocity, and sex in interspecific pistachio rootstocks.</title>
        <authorList>
            <person name="Palmer W."/>
            <person name="Jacygrad E."/>
            <person name="Sagayaradj S."/>
            <person name="Cavanaugh K."/>
            <person name="Han R."/>
            <person name="Bertier L."/>
            <person name="Beede B."/>
            <person name="Kafkas S."/>
            <person name="Golino D."/>
            <person name="Preece J."/>
            <person name="Michelmore R."/>
        </authorList>
    </citation>
    <scope>NUCLEOTIDE SEQUENCE [LARGE SCALE GENOMIC DNA]</scope>
</reference>
<comment type="caution">
    <text evidence="1">The sequence shown here is derived from an EMBL/GenBank/DDBJ whole genome shotgun (WGS) entry which is preliminary data.</text>
</comment>
<organism evidence="1 2">
    <name type="scientific">Pistacia integerrima</name>
    <dbReference type="NCBI Taxonomy" id="434235"/>
    <lineage>
        <taxon>Eukaryota</taxon>
        <taxon>Viridiplantae</taxon>
        <taxon>Streptophyta</taxon>
        <taxon>Embryophyta</taxon>
        <taxon>Tracheophyta</taxon>
        <taxon>Spermatophyta</taxon>
        <taxon>Magnoliopsida</taxon>
        <taxon>eudicotyledons</taxon>
        <taxon>Gunneridae</taxon>
        <taxon>Pentapetalae</taxon>
        <taxon>rosids</taxon>
        <taxon>malvids</taxon>
        <taxon>Sapindales</taxon>
        <taxon>Anacardiaceae</taxon>
        <taxon>Pistacia</taxon>
    </lineage>
</organism>
<proteinExistence type="predicted"/>